<feature type="compositionally biased region" description="Basic and acidic residues" evidence="2">
    <location>
        <begin position="499"/>
        <end position="530"/>
    </location>
</feature>
<dbReference type="Pfam" id="PF03732">
    <property type="entry name" value="Retrotrans_gag"/>
    <property type="match status" value="1"/>
</dbReference>
<dbReference type="PANTHER" id="PTHR11947:SF3">
    <property type="entry name" value="[PYRUVATE DEHYDROGENASE (ACETYL-TRANSFERRING)] KINASE, MITOCHONDRIAL"/>
    <property type="match status" value="1"/>
</dbReference>
<dbReference type="CDD" id="cd00303">
    <property type="entry name" value="retropepsin_like"/>
    <property type="match status" value="1"/>
</dbReference>
<evidence type="ECO:0000313" key="5">
    <source>
        <dbReference type="Proteomes" id="UP000734854"/>
    </source>
</evidence>
<evidence type="ECO:0000313" key="4">
    <source>
        <dbReference type="EMBL" id="KAG6489128.1"/>
    </source>
</evidence>
<name>A0A8J5FL35_ZINOF</name>
<feature type="compositionally biased region" description="Low complexity" evidence="2">
    <location>
        <begin position="397"/>
        <end position="411"/>
    </location>
</feature>
<evidence type="ECO:0000259" key="3">
    <source>
        <dbReference type="Pfam" id="PF03732"/>
    </source>
</evidence>
<protein>
    <recommendedName>
        <fullName evidence="1">Protein-serine/threonine kinase</fullName>
        <ecNumber evidence="1">2.7.11.-</ecNumber>
    </recommendedName>
</protein>
<feature type="region of interest" description="Disordered" evidence="2">
    <location>
        <begin position="389"/>
        <end position="411"/>
    </location>
</feature>
<proteinExistence type="inferred from homology"/>
<dbReference type="SUPFAM" id="SSF55874">
    <property type="entry name" value="ATPase domain of HSP90 chaperone/DNA topoisomerase II/histidine kinase"/>
    <property type="match status" value="1"/>
</dbReference>
<accession>A0A8J5FL35</accession>
<evidence type="ECO:0000256" key="2">
    <source>
        <dbReference type="SAM" id="MobiDB-lite"/>
    </source>
</evidence>
<feature type="compositionally biased region" description="Polar residues" evidence="2">
    <location>
        <begin position="356"/>
        <end position="366"/>
    </location>
</feature>
<evidence type="ECO:0000256" key="1">
    <source>
        <dbReference type="RuleBase" id="RU366032"/>
    </source>
</evidence>
<comment type="subcellular location">
    <subcellularLocation>
        <location evidence="1">Mitochondrion matrix</location>
    </subcellularLocation>
</comment>
<dbReference type="GO" id="GO:0010906">
    <property type="term" value="P:regulation of glucose metabolic process"/>
    <property type="evidence" value="ECO:0007669"/>
    <property type="project" value="TreeGrafter"/>
</dbReference>
<dbReference type="PANTHER" id="PTHR11947">
    <property type="entry name" value="PYRUVATE DEHYDROGENASE KINASE"/>
    <property type="match status" value="1"/>
</dbReference>
<dbReference type="InterPro" id="IPR039028">
    <property type="entry name" value="BCKD/PDK"/>
</dbReference>
<dbReference type="Pfam" id="PF08284">
    <property type="entry name" value="RVP_2"/>
    <property type="match status" value="1"/>
</dbReference>
<keyword evidence="1" id="KW-0547">Nucleotide-binding</keyword>
<feature type="region of interest" description="Disordered" evidence="2">
    <location>
        <begin position="337"/>
        <end position="373"/>
    </location>
</feature>
<dbReference type="GO" id="GO:0004740">
    <property type="term" value="F:pyruvate dehydrogenase (acetyl-transferring) kinase activity"/>
    <property type="evidence" value="ECO:0007669"/>
    <property type="project" value="TreeGrafter"/>
</dbReference>
<feature type="domain" description="Retrotransposon gag" evidence="3">
    <location>
        <begin position="175"/>
        <end position="244"/>
    </location>
</feature>
<keyword evidence="1" id="KW-0496">Mitochondrion</keyword>
<dbReference type="AlphaFoldDB" id="A0A8J5FL35"/>
<gene>
    <name evidence="4" type="ORF">ZIOFF_050386</name>
</gene>
<dbReference type="InterPro" id="IPR036890">
    <property type="entry name" value="HATPase_C_sf"/>
</dbReference>
<dbReference type="GO" id="GO:0005524">
    <property type="term" value="F:ATP binding"/>
    <property type="evidence" value="ECO:0007669"/>
    <property type="project" value="UniProtKB-UniRule"/>
</dbReference>
<organism evidence="4 5">
    <name type="scientific">Zingiber officinale</name>
    <name type="common">Ginger</name>
    <name type="synonym">Amomum zingiber</name>
    <dbReference type="NCBI Taxonomy" id="94328"/>
    <lineage>
        <taxon>Eukaryota</taxon>
        <taxon>Viridiplantae</taxon>
        <taxon>Streptophyta</taxon>
        <taxon>Embryophyta</taxon>
        <taxon>Tracheophyta</taxon>
        <taxon>Spermatophyta</taxon>
        <taxon>Magnoliopsida</taxon>
        <taxon>Liliopsida</taxon>
        <taxon>Zingiberales</taxon>
        <taxon>Zingiberaceae</taxon>
        <taxon>Zingiber</taxon>
    </lineage>
</organism>
<reference evidence="4 5" key="1">
    <citation type="submission" date="2020-08" db="EMBL/GenBank/DDBJ databases">
        <title>Plant Genome Project.</title>
        <authorList>
            <person name="Zhang R.-G."/>
        </authorList>
    </citation>
    <scope>NUCLEOTIDE SEQUENCE [LARGE SCALE GENOMIC DNA]</scope>
    <source>
        <tissue evidence="4">Rhizome</tissue>
    </source>
</reference>
<keyword evidence="1" id="KW-0808">Transferase</keyword>
<dbReference type="InterPro" id="IPR005162">
    <property type="entry name" value="Retrotrans_gag_dom"/>
</dbReference>
<keyword evidence="5" id="KW-1185">Reference proteome</keyword>
<comment type="caution">
    <text evidence="4">The sequence shown here is derived from an EMBL/GenBank/DDBJ whole genome shotgun (WGS) entry which is preliminary data.</text>
</comment>
<comment type="similarity">
    <text evidence="1">Belongs to the PDK/BCKDK protein kinase family.</text>
</comment>
<dbReference type="EC" id="2.7.11.-" evidence="1"/>
<sequence length="726" mass="81405">MGIRGNVKVQEDKVPLIVEFDDVDSYSLTRYGVYRGSIWFQNLASVFCLEGVRCSSEDVSSDLETNAQFMLGSGIGRIVMTGRRNNGEVGDQNNQFLQGLTALLREQNRIHGEQIQQLLQVREQESTPRHPTPSAHPVYKQFWELGPTEFKGITNSIIAKGWIRSLEMIYDFIYTDMADFKEVFYGKYFMADNRTRLVREFLELRQGDLTVAEYIRRFNRGCYFVPMIARQPVEELKHFTEGLRAAIRHDVRLSRVTTFREAVDQVGHFARDCPQLKEPTKGRAHALIDSGVTHSFISAAYIAKLGITPEQMIKGYSVSLPSGEELHSNRVAYSIPTRASRATGTTSSATSANSGLNRSRYGSRQQLPHRRRVSSPVPAIFHLAFPSIAGRQDHGRPSPGGRRSGASHGPRSVGLLGITAHQNSLRWLIWTTMGLFDSSYSSLLELQAMIRKFIQLVAMLADLFCYLPSLFTNMDLVNKMPEVQLGQKSEYLEEDGDRDSDGDGKGDKDGDSEGGGEEHSEEDNVGRENPNDANSNEAAGGDEDDDGGKPDGEDENEGEEPEDQDPNDNNEQDDDDDDDDDSGNAEDEGEEEEEDDEEELIKSDHKRLKFDPGRSDDEGGGIPRSGLPKIFTYLYSTAKNPLVENDEGSSDGVIMVGYGYGLPISRLYARYFGGDLQIISMEGYGHSCILAYEIWKMASEFTNLKYSRVEIDEVRFEWVECMLDYI</sequence>
<feature type="compositionally biased region" description="Acidic residues" evidence="2">
    <location>
        <begin position="540"/>
        <end position="599"/>
    </location>
</feature>
<keyword evidence="1" id="KW-0067">ATP-binding</keyword>
<feature type="compositionally biased region" description="Low complexity" evidence="2">
    <location>
        <begin position="337"/>
        <end position="355"/>
    </location>
</feature>
<feature type="region of interest" description="Disordered" evidence="2">
    <location>
        <begin position="489"/>
        <end position="623"/>
    </location>
</feature>
<dbReference type="Proteomes" id="UP000734854">
    <property type="component" value="Unassembled WGS sequence"/>
</dbReference>
<dbReference type="EMBL" id="JACMSC010000014">
    <property type="protein sequence ID" value="KAG6489128.1"/>
    <property type="molecule type" value="Genomic_DNA"/>
</dbReference>
<keyword evidence="1" id="KW-0418">Kinase</keyword>
<dbReference type="GO" id="GO:0005759">
    <property type="term" value="C:mitochondrial matrix"/>
    <property type="evidence" value="ECO:0007669"/>
    <property type="project" value="UniProtKB-SubCell"/>
</dbReference>
<dbReference type="Gene3D" id="3.30.565.10">
    <property type="entry name" value="Histidine kinase-like ATPase, C-terminal domain"/>
    <property type="match status" value="1"/>
</dbReference>